<comment type="caution">
    <text evidence="1">The sequence shown here is derived from an EMBL/GenBank/DDBJ whole genome shotgun (WGS) entry which is preliminary data.</text>
</comment>
<evidence type="ECO:0000313" key="1">
    <source>
        <dbReference type="EMBL" id="KKM24818.1"/>
    </source>
</evidence>
<organism evidence="1">
    <name type="scientific">marine sediment metagenome</name>
    <dbReference type="NCBI Taxonomy" id="412755"/>
    <lineage>
        <taxon>unclassified sequences</taxon>
        <taxon>metagenomes</taxon>
        <taxon>ecological metagenomes</taxon>
    </lineage>
</organism>
<feature type="non-terminal residue" evidence="1">
    <location>
        <position position="1"/>
    </location>
</feature>
<reference evidence="1" key="1">
    <citation type="journal article" date="2015" name="Nature">
        <title>Complex archaea that bridge the gap between prokaryotes and eukaryotes.</title>
        <authorList>
            <person name="Spang A."/>
            <person name="Saw J.H."/>
            <person name="Jorgensen S.L."/>
            <person name="Zaremba-Niedzwiedzka K."/>
            <person name="Martijn J."/>
            <person name="Lind A.E."/>
            <person name="van Eijk R."/>
            <person name="Schleper C."/>
            <person name="Guy L."/>
            <person name="Ettema T.J."/>
        </authorList>
    </citation>
    <scope>NUCLEOTIDE SEQUENCE</scope>
</reference>
<sequence length="382" mass="39841">TGSSGNTVFAYTGGAWDIRAGNGNNASQNVLRVDNSGNFNFYDGDLTTTGNISLTGLASVIDLSGAGASGDRWVLLLSDKTAVFGSIKSGFHKVGGNENFTLLGAEGTTLFSSAVTDDNVLRFAINTQGAMSWGDGTNAKDTNLYRQSANLLQTTDSFTSLGTITAAAFTTAGRLSVGTGTAAAPSIYFGTDVDTGFYHPAINILGFAVSGGEIFRVDSYGILMIDGVVNAPSYTFANDDDTGFYRIGADNIGMTLGNSLEYDFSTTTFNAKSNDITTTGTVTAKGYTKNLVTKTGAYTLTASDDIVLGNTNAFTLTLPASSGITGKVYTIKKINTEYDEALTIDGNSSETIDGALTYVIYTVDSGITIISDGSNWQIIGSF</sequence>
<gene>
    <name evidence="1" type="ORF">LCGC14_1601340</name>
</gene>
<dbReference type="EMBL" id="LAZR01012844">
    <property type="protein sequence ID" value="KKM24818.1"/>
    <property type="molecule type" value="Genomic_DNA"/>
</dbReference>
<protein>
    <submittedName>
        <fullName evidence="1">Uncharacterized protein</fullName>
    </submittedName>
</protein>
<name>A0A0F9KRQ3_9ZZZZ</name>
<accession>A0A0F9KRQ3</accession>
<dbReference type="AlphaFoldDB" id="A0A0F9KRQ3"/>
<proteinExistence type="predicted"/>